<gene>
    <name evidence="8" type="ORF">GRFL_1635</name>
</gene>
<dbReference type="GO" id="GO:0015288">
    <property type="term" value="F:porin activity"/>
    <property type="evidence" value="ECO:0007669"/>
    <property type="project" value="TreeGrafter"/>
</dbReference>
<comment type="similarity">
    <text evidence="2">Belongs to the outer membrane factor (OMF) (TC 1.B.17) family.</text>
</comment>
<sequence length="445" mass="51158">MAQENSLNYFLAAAENNNPDLLQNQNLVQVGELQTELIRAENDFQFSATSEVMLAPYFNSNGNFMEVTTTPSPNAYGYAEPVSNGALYSAQLNIAKNIFNRSQIQNLQFQNKISNRAIELSSEEIWHQLKKQVTAAYIQVYQLQLRKELLQDLIEGLKNRLEVVELLVKKGILLQSDYLLLQLEIDNRNLEMQQLENNFQSNLLSLQNAVGLEKISNDTLLAPEIPLSAELEVFLSASQQNFQEHLRPTDSLPENHSIKNLFSSSIAGKDSLFFERKYTNDSLQLIAEQQVFENKYQPQLTAYGNIGLNAVDLDQLQHNLGFSAGLRLSIPIYDGGQRSIKRQQQQLKIDNLRTRLQNQELQRNNTLESLRNQLAAIQKGLKLVSRQLQKQENILEIYKIRMLQGQVSVIDYLKMIENYRVDLETQLQMQVNFWLLQNEFNATNW</sequence>
<dbReference type="GO" id="GO:1990281">
    <property type="term" value="C:efflux pump complex"/>
    <property type="evidence" value="ECO:0007669"/>
    <property type="project" value="TreeGrafter"/>
</dbReference>
<evidence type="ECO:0000256" key="4">
    <source>
        <dbReference type="ARBA" id="ARBA00022452"/>
    </source>
</evidence>
<protein>
    <submittedName>
        <fullName evidence="8">Outer membrane efflux protein</fullName>
    </submittedName>
</protein>
<evidence type="ECO:0000256" key="3">
    <source>
        <dbReference type="ARBA" id="ARBA00022448"/>
    </source>
</evidence>
<keyword evidence="9" id="KW-1185">Reference proteome</keyword>
<name>A0A1L7I412_9FLAO</name>
<dbReference type="PANTHER" id="PTHR30026:SF20">
    <property type="entry name" value="OUTER MEMBRANE PROTEIN TOLC"/>
    <property type="match status" value="1"/>
</dbReference>
<dbReference type="SUPFAM" id="SSF56954">
    <property type="entry name" value="Outer membrane efflux proteins (OEP)"/>
    <property type="match status" value="1"/>
</dbReference>
<keyword evidence="7" id="KW-0998">Cell outer membrane</keyword>
<organism evidence="8 9">
    <name type="scientific">Christiangramia flava JLT2011</name>
    <dbReference type="NCBI Taxonomy" id="1229726"/>
    <lineage>
        <taxon>Bacteria</taxon>
        <taxon>Pseudomonadati</taxon>
        <taxon>Bacteroidota</taxon>
        <taxon>Flavobacteriia</taxon>
        <taxon>Flavobacteriales</taxon>
        <taxon>Flavobacteriaceae</taxon>
        <taxon>Christiangramia</taxon>
    </lineage>
</organism>
<evidence type="ECO:0000256" key="6">
    <source>
        <dbReference type="ARBA" id="ARBA00023136"/>
    </source>
</evidence>
<reference evidence="8 9" key="1">
    <citation type="submission" date="2016-07" db="EMBL/GenBank/DDBJ databases">
        <title>Multi-omics approach to identify versatile polysaccharide utilization systems of a marine flavobacterium Gramella flava.</title>
        <authorList>
            <person name="Tang K."/>
        </authorList>
    </citation>
    <scope>NUCLEOTIDE SEQUENCE [LARGE SCALE GENOMIC DNA]</scope>
    <source>
        <strain evidence="8 9">JLT2011</strain>
    </source>
</reference>
<dbReference type="Pfam" id="PF02321">
    <property type="entry name" value="OEP"/>
    <property type="match status" value="1"/>
</dbReference>
<keyword evidence="5" id="KW-0812">Transmembrane</keyword>
<evidence type="ECO:0000313" key="8">
    <source>
        <dbReference type="EMBL" id="APU68359.1"/>
    </source>
</evidence>
<proteinExistence type="inferred from homology"/>
<dbReference type="EMBL" id="CP016359">
    <property type="protein sequence ID" value="APU68359.1"/>
    <property type="molecule type" value="Genomic_DNA"/>
</dbReference>
<dbReference type="Proteomes" id="UP000186230">
    <property type="component" value="Chromosome"/>
</dbReference>
<evidence type="ECO:0000313" key="9">
    <source>
        <dbReference type="Proteomes" id="UP000186230"/>
    </source>
</evidence>
<dbReference type="Gene3D" id="1.20.1600.10">
    <property type="entry name" value="Outer membrane efflux proteins (OEP)"/>
    <property type="match status" value="1"/>
</dbReference>
<dbReference type="KEGG" id="gfl:GRFL_1635"/>
<accession>A0A1L7I412</accession>
<evidence type="ECO:0000256" key="2">
    <source>
        <dbReference type="ARBA" id="ARBA00007613"/>
    </source>
</evidence>
<dbReference type="InterPro" id="IPR051906">
    <property type="entry name" value="TolC-like"/>
</dbReference>
<evidence type="ECO:0000256" key="1">
    <source>
        <dbReference type="ARBA" id="ARBA00004442"/>
    </source>
</evidence>
<keyword evidence="6" id="KW-0472">Membrane</keyword>
<dbReference type="PANTHER" id="PTHR30026">
    <property type="entry name" value="OUTER MEMBRANE PROTEIN TOLC"/>
    <property type="match status" value="1"/>
</dbReference>
<dbReference type="STRING" id="1229726.GRFL_1635"/>
<dbReference type="GO" id="GO:0009279">
    <property type="term" value="C:cell outer membrane"/>
    <property type="evidence" value="ECO:0007669"/>
    <property type="project" value="UniProtKB-SubCell"/>
</dbReference>
<evidence type="ECO:0000256" key="5">
    <source>
        <dbReference type="ARBA" id="ARBA00022692"/>
    </source>
</evidence>
<dbReference type="InterPro" id="IPR003423">
    <property type="entry name" value="OMP_efflux"/>
</dbReference>
<evidence type="ECO:0000256" key="7">
    <source>
        <dbReference type="ARBA" id="ARBA00023237"/>
    </source>
</evidence>
<keyword evidence="3" id="KW-0813">Transport</keyword>
<dbReference type="AlphaFoldDB" id="A0A1L7I412"/>
<comment type="subcellular location">
    <subcellularLocation>
        <location evidence="1">Cell outer membrane</location>
    </subcellularLocation>
</comment>
<keyword evidence="4" id="KW-1134">Transmembrane beta strand</keyword>
<dbReference type="GO" id="GO:0015562">
    <property type="term" value="F:efflux transmembrane transporter activity"/>
    <property type="evidence" value="ECO:0007669"/>
    <property type="project" value="InterPro"/>
</dbReference>